<keyword evidence="1 9" id="KW-0560">Oxidoreductase</keyword>
<comment type="catalytic activity">
    <reaction evidence="4">
        <text>glycolate + NADP(+) = glyoxylate + NADPH + H(+)</text>
        <dbReference type="Rhea" id="RHEA:10992"/>
        <dbReference type="ChEBI" id="CHEBI:15378"/>
        <dbReference type="ChEBI" id="CHEBI:29805"/>
        <dbReference type="ChEBI" id="CHEBI:36655"/>
        <dbReference type="ChEBI" id="CHEBI:57783"/>
        <dbReference type="ChEBI" id="CHEBI:58349"/>
        <dbReference type="EC" id="1.1.1.79"/>
    </reaction>
</comment>
<evidence type="ECO:0000256" key="9">
    <source>
        <dbReference type="RuleBase" id="RU003719"/>
    </source>
</evidence>
<dbReference type="FunFam" id="3.40.50.720:FF:000026">
    <property type="entry name" value="Glyoxylate/hydroxypyruvate reductase B"/>
    <property type="match status" value="1"/>
</dbReference>
<evidence type="ECO:0000256" key="1">
    <source>
        <dbReference type="ARBA" id="ARBA00023002"/>
    </source>
</evidence>
<evidence type="ECO:0000256" key="2">
    <source>
        <dbReference type="ARBA" id="ARBA00051801"/>
    </source>
</evidence>
<comment type="similarity">
    <text evidence="5">Belongs to the D-isomer specific 2-hydroxyacid dehydrogenase family. GhrB subfamily.</text>
</comment>
<evidence type="ECO:0000256" key="7">
    <source>
        <dbReference type="ARBA" id="ARBA00066674"/>
    </source>
</evidence>
<dbReference type="Pfam" id="PF02826">
    <property type="entry name" value="2-Hacid_dh_C"/>
    <property type="match status" value="1"/>
</dbReference>
<dbReference type="Proteomes" id="UP000242818">
    <property type="component" value="Unassembled WGS sequence"/>
</dbReference>
<evidence type="ECO:0000256" key="8">
    <source>
        <dbReference type="ARBA" id="ARBA00073362"/>
    </source>
</evidence>
<evidence type="ECO:0000256" key="4">
    <source>
        <dbReference type="ARBA" id="ARBA00052769"/>
    </source>
</evidence>
<dbReference type="EMBL" id="FMAR01000001">
    <property type="protein sequence ID" value="SCB75580.1"/>
    <property type="molecule type" value="Genomic_DNA"/>
</dbReference>
<comment type="catalytic activity">
    <reaction evidence="3">
        <text>(R)-glycerate + NADP(+) = 3-hydroxypyruvate + NADPH + H(+)</text>
        <dbReference type="Rhea" id="RHEA:18657"/>
        <dbReference type="ChEBI" id="CHEBI:15378"/>
        <dbReference type="ChEBI" id="CHEBI:16659"/>
        <dbReference type="ChEBI" id="CHEBI:17180"/>
        <dbReference type="ChEBI" id="CHEBI:57783"/>
        <dbReference type="ChEBI" id="CHEBI:58349"/>
        <dbReference type="EC" id="1.1.1.81"/>
    </reaction>
</comment>
<dbReference type="OrthoDB" id="1522997at2"/>
<evidence type="ECO:0000256" key="6">
    <source>
        <dbReference type="ARBA" id="ARBA00066661"/>
    </source>
</evidence>
<organism evidence="12 13">
    <name type="scientific">Chitinophaga costaii</name>
    <dbReference type="NCBI Taxonomy" id="1335309"/>
    <lineage>
        <taxon>Bacteria</taxon>
        <taxon>Pseudomonadati</taxon>
        <taxon>Bacteroidota</taxon>
        <taxon>Chitinophagia</taxon>
        <taxon>Chitinophagales</taxon>
        <taxon>Chitinophagaceae</taxon>
        <taxon>Chitinophaga</taxon>
    </lineage>
</organism>
<dbReference type="SUPFAM" id="SSF51735">
    <property type="entry name" value="NAD(P)-binding Rossmann-fold domains"/>
    <property type="match status" value="1"/>
</dbReference>
<feature type="domain" description="D-isomer specific 2-hydroxyacid dehydrogenase NAD-binding" evidence="11">
    <location>
        <begin position="109"/>
        <end position="287"/>
    </location>
</feature>
<dbReference type="Gene3D" id="3.40.50.720">
    <property type="entry name" value="NAD(P)-binding Rossmann-like Domain"/>
    <property type="match status" value="2"/>
</dbReference>
<proteinExistence type="inferred from homology"/>
<evidence type="ECO:0000259" key="10">
    <source>
        <dbReference type="Pfam" id="PF00389"/>
    </source>
</evidence>
<accession>A0A1C3YZZ5</accession>
<dbReference type="GO" id="GO:0030267">
    <property type="term" value="F:glyoxylate reductase (NADPH) activity"/>
    <property type="evidence" value="ECO:0007669"/>
    <property type="project" value="UniProtKB-EC"/>
</dbReference>
<dbReference type="RefSeq" id="WP_089708051.1">
    <property type="nucleotide sequence ID" value="NZ_FMAR01000001.1"/>
</dbReference>
<evidence type="ECO:0000313" key="12">
    <source>
        <dbReference type="EMBL" id="SCB75580.1"/>
    </source>
</evidence>
<comment type="catalytic activity">
    <reaction evidence="2">
        <text>(R)-glycerate + NAD(+) = 3-hydroxypyruvate + NADH + H(+)</text>
        <dbReference type="Rhea" id="RHEA:17905"/>
        <dbReference type="ChEBI" id="CHEBI:15378"/>
        <dbReference type="ChEBI" id="CHEBI:16659"/>
        <dbReference type="ChEBI" id="CHEBI:17180"/>
        <dbReference type="ChEBI" id="CHEBI:57540"/>
        <dbReference type="ChEBI" id="CHEBI:57945"/>
        <dbReference type="EC" id="1.1.1.81"/>
    </reaction>
</comment>
<dbReference type="STRING" id="1335309.GA0116948_101178"/>
<dbReference type="PROSITE" id="PS00065">
    <property type="entry name" value="D_2_HYDROXYACID_DH_1"/>
    <property type="match status" value="1"/>
</dbReference>
<protein>
    <recommendedName>
        <fullName evidence="8">Glyoxylate/hydroxypyruvate reductase B</fullName>
        <ecNumber evidence="6">1.1.1.79</ecNumber>
        <ecNumber evidence="7">1.1.1.81</ecNumber>
    </recommendedName>
</protein>
<dbReference type="PANTHER" id="PTHR10996:SF257">
    <property type="entry name" value="GLYOXYLATE REDUCTASE 1"/>
    <property type="match status" value="1"/>
</dbReference>
<dbReference type="Pfam" id="PF00389">
    <property type="entry name" value="2-Hacid_dh"/>
    <property type="match status" value="1"/>
</dbReference>
<evidence type="ECO:0000256" key="3">
    <source>
        <dbReference type="ARBA" id="ARBA00052239"/>
    </source>
</evidence>
<feature type="domain" description="D-isomer specific 2-hydroxyacid dehydrogenase catalytic" evidence="10">
    <location>
        <begin position="3"/>
        <end position="319"/>
    </location>
</feature>
<dbReference type="InterPro" id="IPR036291">
    <property type="entry name" value="NAD(P)-bd_dom_sf"/>
</dbReference>
<dbReference type="InterPro" id="IPR029752">
    <property type="entry name" value="D-isomer_DH_CS1"/>
</dbReference>
<dbReference type="EC" id="1.1.1.81" evidence="7"/>
<dbReference type="InterPro" id="IPR050223">
    <property type="entry name" value="D-isomer_2-hydroxyacid_DH"/>
</dbReference>
<gene>
    <name evidence="12" type="ORF">GA0116948_101178</name>
</gene>
<dbReference type="AlphaFoldDB" id="A0A1C3YZZ5"/>
<sequence length="333" mass="35848">MKVFITRVIPQAGLRLLEEAGLTIEQWTKKRNLTPAELVDHCRDADALLSAGSSKIDAGFLAAVPHLKVIALHAVGYDNVDITAATAHGIPIGNTPGVLTDATADTAFLLMLATSRKAFYLHKKILRGDWNFFEPTANLGLSLEGKTLGIFGMGSIGQAMARRSKAAYNMPILYHNRKPCTTAEKELGARYVSFETLLRESDVLSVHAPLTADTQDKFNAAAFAQMKPNAIFVNTARGGLHNEPDLISALLNHQIWGAGLDVTNPEPMHPDNVLLQMPNVCVLPHIGSATVETRDAMAILAARNIIAGLKGERLPAVVNPQVYEGKPAGRPAL</sequence>
<dbReference type="GO" id="GO:0016618">
    <property type="term" value="F:hydroxypyruvate reductase [NAD(P)H] activity"/>
    <property type="evidence" value="ECO:0007669"/>
    <property type="project" value="UniProtKB-EC"/>
</dbReference>
<dbReference type="PANTHER" id="PTHR10996">
    <property type="entry name" value="2-HYDROXYACID DEHYDROGENASE-RELATED"/>
    <property type="match status" value="1"/>
</dbReference>
<dbReference type="InterPro" id="IPR006140">
    <property type="entry name" value="D-isomer_DH_NAD-bd"/>
</dbReference>
<dbReference type="InterPro" id="IPR006139">
    <property type="entry name" value="D-isomer_2_OHA_DH_cat_dom"/>
</dbReference>
<dbReference type="GO" id="GO:0005829">
    <property type="term" value="C:cytosol"/>
    <property type="evidence" value="ECO:0007669"/>
    <property type="project" value="TreeGrafter"/>
</dbReference>
<dbReference type="CDD" id="cd05301">
    <property type="entry name" value="GDH"/>
    <property type="match status" value="1"/>
</dbReference>
<evidence type="ECO:0000259" key="11">
    <source>
        <dbReference type="Pfam" id="PF02826"/>
    </source>
</evidence>
<reference evidence="12 13" key="1">
    <citation type="submission" date="2016-08" db="EMBL/GenBank/DDBJ databases">
        <authorList>
            <person name="Seilhamer J.J."/>
        </authorList>
    </citation>
    <scope>NUCLEOTIDE SEQUENCE [LARGE SCALE GENOMIC DNA]</scope>
    <source>
        <strain evidence="12 13">A37T2</strain>
    </source>
</reference>
<evidence type="ECO:0000256" key="5">
    <source>
        <dbReference type="ARBA" id="ARBA00061278"/>
    </source>
</evidence>
<dbReference type="SUPFAM" id="SSF52283">
    <property type="entry name" value="Formate/glycerate dehydrogenase catalytic domain-like"/>
    <property type="match status" value="1"/>
</dbReference>
<dbReference type="GO" id="GO:0051287">
    <property type="term" value="F:NAD binding"/>
    <property type="evidence" value="ECO:0007669"/>
    <property type="project" value="InterPro"/>
</dbReference>
<keyword evidence="13" id="KW-1185">Reference proteome</keyword>
<dbReference type="EC" id="1.1.1.79" evidence="6"/>
<name>A0A1C3YZZ5_9BACT</name>
<evidence type="ECO:0000313" key="13">
    <source>
        <dbReference type="Proteomes" id="UP000242818"/>
    </source>
</evidence>